<keyword evidence="10" id="KW-1185">Reference proteome</keyword>
<evidence type="ECO:0000256" key="7">
    <source>
        <dbReference type="ARBA" id="ARBA00023237"/>
    </source>
</evidence>
<dbReference type="EMBL" id="BAABEY010000016">
    <property type="protein sequence ID" value="GAA4436802.1"/>
    <property type="molecule type" value="Genomic_DNA"/>
</dbReference>
<dbReference type="InterPro" id="IPR037066">
    <property type="entry name" value="Plug_dom_sf"/>
</dbReference>
<gene>
    <name evidence="9" type="ORF">GCM10023091_15160</name>
</gene>
<comment type="caution">
    <text evidence="9">The sequence shown here is derived from an EMBL/GenBank/DDBJ whole genome shotgun (WGS) entry which is preliminary data.</text>
</comment>
<dbReference type="PANTHER" id="PTHR30069">
    <property type="entry name" value="TONB-DEPENDENT OUTER MEMBRANE RECEPTOR"/>
    <property type="match status" value="1"/>
</dbReference>
<dbReference type="Gene3D" id="2.170.130.10">
    <property type="entry name" value="TonB-dependent receptor, plug domain"/>
    <property type="match status" value="1"/>
</dbReference>
<keyword evidence="3" id="KW-1134">Transmembrane beta strand</keyword>
<dbReference type="InterPro" id="IPR012910">
    <property type="entry name" value="Plug_dom"/>
</dbReference>
<evidence type="ECO:0000313" key="9">
    <source>
        <dbReference type="EMBL" id="GAA4436802.1"/>
    </source>
</evidence>
<keyword evidence="7" id="KW-0998">Cell outer membrane</keyword>
<evidence type="ECO:0000256" key="6">
    <source>
        <dbReference type="ARBA" id="ARBA00023136"/>
    </source>
</evidence>
<sequence length="621" mass="70043">MSAQRDSISLGEVTVRGIAPERYQAGLYVQNLDSAILFQAAFRRLDEVLTHATPLTFRNYGNGQLSTLSFRGLSASHTAVLWNGVNINQPGLGQTDFSAVPAGSFERIAVQYGAGASHLGTDAVGGSVLIENSPMKQEGLRFTAGMEYGSFGNGMFQGVAKYRTRIGENWQFAGKTQYYQADYLNKYPAAYFQKRRVEPSTTFQKGLFQDLFFQGRNGKTWSAHLWLSDNRMTLWPDAPAARELTGLGAARTMIRYGDGKWQLKGFYIRDIVDYATGDYSIPDRSRTGRFGTRAEREWRFDINKMNLTLLAGGEYAYFDARVKGYEAGRIGESRGDVFLLTRLAGNSGWSLALNARQAFVEGYGVPFTPSFGFEYPVLKKRNFLLKLTASVARSYRVPTLNERYWKDLGNPAIRPESGWNKEAGTEVTGEFGEYFGFSARANAFHNQVSHWIYWNPAANYRAENILQVVSRGAEFIGRLSYRNRKWMAGFHSAIGYTKSTQEKAYDAYSREVLGKQLRFVPLWLANWSLYWGYGKGKLTLQLHQESLRYTTSDNSQYLPAYRLLNVLYEHQLDILPVGVRIQGRVLNAGNELYFNVKSNGMPGRSYHVSLLLDGQILSKQP</sequence>
<dbReference type="InterPro" id="IPR036942">
    <property type="entry name" value="Beta-barrel_TonB_sf"/>
</dbReference>
<dbReference type="InterPro" id="IPR039426">
    <property type="entry name" value="TonB-dep_rcpt-like"/>
</dbReference>
<keyword evidence="9" id="KW-0675">Receptor</keyword>
<dbReference type="Pfam" id="PF07715">
    <property type="entry name" value="Plug"/>
    <property type="match status" value="1"/>
</dbReference>
<comment type="subcellular location">
    <subcellularLocation>
        <location evidence="1">Cell outer membrane</location>
        <topology evidence="1">Multi-pass membrane protein</topology>
    </subcellularLocation>
</comment>
<name>A0ABP8LVZ8_9BACT</name>
<protein>
    <submittedName>
        <fullName evidence="9">TonB-dependent receptor plug domain-containing protein</fullName>
    </submittedName>
</protein>
<evidence type="ECO:0000256" key="5">
    <source>
        <dbReference type="ARBA" id="ARBA00022729"/>
    </source>
</evidence>
<evidence type="ECO:0000256" key="1">
    <source>
        <dbReference type="ARBA" id="ARBA00004571"/>
    </source>
</evidence>
<evidence type="ECO:0000313" key="10">
    <source>
        <dbReference type="Proteomes" id="UP001501508"/>
    </source>
</evidence>
<proteinExistence type="predicted"/>
<evidence type="ECO:0000256" key="2">
    <source>
        <dbReference type="ARBA" id="ARBA00022448"/>
    </source>
</evidence>
<accession>A0ABP8LVZ8</accession>
<evidence type="ECO:0000256" key="4">
    <source>
        <dbReference type="ARBA" id="ARBA00022692"/>
    </source>
</evidence>
<organism evidence="9 10">
    <name type="scientific">Ravibacter arvi</name>
    <dbReference type="NCBI Taxonomy" id="2051041"/>
    <lineage>
        <taxon>Bacteria</taxon>
        <taxon>Pseudomonadati</taxon>
        <taxon>Bacteroidota</taxon>
        <taxon>Cytophagia</taxon>
        <taxon>Cytophagales</taxon>
        <taxon>Spirosomataceae</taxon>
        <taxon>Ravibacter</taxon>
    </lineage>
</organism>
<keyword evidence="2" id="KW-0813">Transport</keyword>
<dbReference type="Proteomes" id="UP001501508">
    <property type="component" value="Unassembled WGS sequence"/>
</dbReference>
<evidence type="ECO:0000259" key="8">
    <source>
        <dbReference type="Pfam" id="PF07715"/>
    </source>
</evidence>
<keyword evidence="4" id="KW-0812">Transmembrane</keyword>
<keyword evidence="5" id="KW-0732">Signal</keyword>
<keyword evidence="6" id="KW-0472">Membrane</keyword>
<dbReference type="Gene3D" id="2.40.170.20">
    <property type="entry name" value="TonB-dependent receptor, beta-barrel domain"/>
    <property type="match status" value="1"/>
</dbReference>
<dbReference type="PANTHER" id="PTHR30069:SF29">
    <property type="entry name" value="HEMOGLOBIN AND HEMOGLOBIN-HAPTOGLOBIN-BINDING PROTEIN 1-RELATED"/>
    <property type="match status" value="1"/>
</dbReference>
<dbReference type="SUPFAM" id="SSF56935">
    <property type="entry name" value="Porins"/>
    <property type="match status" value="1"/>
</dbReference>
<evidence type="ECO:0000256" key="3">
    <source>
        <dbReference type="ARBA" id="ARBA00022452"/>
    </source>
</evidence>
<feature type="domain" description="TonB-dependent receptor plug" evidence="8">
    <location>
        <begin position="29"/>
        <end position="126"/>
    </location>
</feature>
<reference evidence="10" key="1">
    <citation type="journal article" date="2019" name="Int. J. Syst. Evol. Microbiol.">
        <title>The Global Catalogue of Microorganisms (GCM) 10K type strain sequencing project: providing services to taxonomists for standard genome sequencing and annotation.</title>
        <authorList>
            <consortium name="The Broad Institute Genomics Platform"/>
            <consortium name="The Broad Institute Genome Sequencing Center for Infectious Disease"/>
            <person name="Wu L."/>
            <person name="Ma J."/>
        </authorList>
    </citation>
    <scope>NUCLEOTIDE SEQUENCE [LARGE SCALE GENOMIC DNA]</scope>
    <source>
        <strain evidence="10">JCM 31920</strain>
    </source>
</reference>